<evidence type="ECO:0000313" key="2">
    <source>
        <dbReference type="Proteomes" id="UP001060215"/>
    </source>
</evidence>
<accession>A0ACC0F2E5</accession>
<organism evidence="1 2">
    <name type="scientific">Camellia lanceoleosa</name>
    <dbReference type="NCBI Taxonomy" id="1840588"/>
    <lineage>
        <taxon>Eukaryota</taxon>
        <taxon>Viridiplantae</taxon>
        <taxon>Streptophyta</taxon>
        <taxon>Embryophyta</taxon>
        <taxon>Tracheophyta</taxon>
        <taxon>Spermatophyta</taxon>
        <taxon>Magnoliopsida</taxon>
        <taxon>eudicotyledons</taxon>
        <taxon>Gunneridae</taxon>
        <taxon>Pentapetalae</taxon>
        <taxon>asterids</taxon>
        <taxon>Ericales</taxon>
        <taxon>Theaceae</taxon>
        <taxon>Camellia</taxon>
    </lineage>
</organism>
<keyword evidence="2" id="KW-1185">Reference proteome</keyword>
<comment type="caution">
    <text evidence="1">The sequence shown here is derived from an EMBL/GenBank/DDBJ whole genome shotgun (WGS) entry which is preliminary data.</text>
</comment>
<proteinExistence type="predicted"/>
<reference evidence="1 2" key="1">
    <citation type="journal article" date="2022" name="Plant J.">
        <title>Chromosome-level genome of Camellia lanceoleosa provides a valuable resource for understanding genome evolution and self-incompatibility.</title>
        <authorList>
            <person name="Gong W."/>
            <person name="Xiao S."/>
            <person name="Wang L."/>
            <person name="Liao Z."/>
            <person name="Chang Y."/>
            <person name="Mo W."/>
            <person name="Hu G."/>
            <person name="Li W."/>
            <person name="Zhao G."/>
            <person name="Zhu H."/>
            <person name="Hu X."/>
            <person name="Ji K."/>
            <person name="Xiang X."/>
            <person name="Song Q."/>
            <person name="Yuan D."/>
            <person name="Jin S."/>
            <person name="Zhang L."/>
        </authorList>
    </citation>
    <scope>NUCLEOTIDE SEQUENCE [LARGE SCALE GENOMIC DNA]</scope>
    <source>
        <strain evidence="1">SQ_2022a</strain>
    </source>
</reference>
<protein>
    <submittedName>
        <fullName evidence="1">Uncharacterized protein</fullName>
    </submittedName>
</protein>
<dbReference type="Proteomes" id="UP001060215">
    <property type="component" value="Chromosome 11"/>
</dbReference>
<sequence>MRKTTLERKMEVYGRWGLSSDEIMLAFRSHPLCMNLLEGKIMETTDFLVNKMSWQPRVVARNPLVLFYNLERRIIPQCTVVGLVKKDMCLSSFLLIGENLFLDKFVNKYQDDVPCLVDIYLGKMDLAEPGSKI</sequence>
<dbReference type="EMBL" id="CM045768">
    <property type="protein sequence ID" value="KAI7982619.1"/>
    <property type="molecule type" value="Genomic_DNA"/>
</dbReference>
<evidence type="ECO:0000313" key="1">
    <source>
        <dbReference type="EMBL" id="KAI7982619.1"/>
    </source>
</evidence>
<name>A0ACC0F2E5_9ERIC</name>
<gene>
    <name evidence="1" type="ORF">LOK49_LG15G00309</name>
</gene>